<dbReference type="OrthoDB" id="3531748at2"/>
<dbReference type="EMBL" id="VFPA01000008">
    <property type="protein sequence ID" value="TQM01931.1"/>
    <property type="molecule type" value="Genomic_DNA"/>
</dbReference>
<proteinExistence type="inferred from homology"/>
<keyword evidence="11" id="KW-1185">Reference proteome</keyword>
<evidence type="ECO:0000256" key="4">
    <source>
        <dbReference type="ARBA" id="ARBA00022692"/>
    </source>
</evidence>
<feature type="transmembrane region" description="Helical" evidence="7">
    <location>
        <begin position="262"/>
        <end position="283"/>
    </location>
</feature>
<dbReference type="InterPro" id="IPR000515">
    <property type="entry name" value="MetI-like"/>
</dbReference>
<dbReference type="InterPro" id="IPR035906">
    <property type="entry name" value="MetI-like_sf"/>
</dbReference>
<dbReference type="PANTHER" id="PTHR43386">
    <property type="entry name" value="OLIGOPEPTIDE TRANSPORT SYSTEM PERMEASE PROTEIN APPC"/>
    <property type="match status" value="1"/>
</dbReference>
<feature type="domain" description="ABC transmembrane type-1" evidence="9">
    <location>
        <begin position="95"/>
        <end position="284"/>
    </location>
</feature>
<dbReference type="InterPro" id="IPR025966">
    <property type="entry name" value="OppC_N"/>
</dbReference>
<evidence type="ECO:0000256" key="8">
    <source>
        <dbReference type="SAM" id="MobiDB-lite"/>
    </source>
</evidence>
<evidence type="ECO:0000256" key="1">
    <source>
        <dbReference type="ARBA" id="ARBA00004651"/>
    </source>
</evidence>
<feature type="transmembrane region" description="Helical" evidence="7">
    <location>
        <begin position="216"/>
        <end position="242"/>
    </location>
</feature>
<dbReference type="RefSeq" id="WP_142065015.1">
    <property type="nucleotide sequence ID" value="NZ_VFPA01000008.1"/>
</dbReference>
<feature type="compositionally biased region" description="Low complexity" evidence="8">
    <location>
        <begin position="10"/>
        <end position="24"/>
    </location>
</feature>
<evidence type="ECO:0000313" key="11">
    <source>
        <dbReference type="Proteomes" id="UP000315677"/>
    </source>
</evidence>
<dbReference type="Gene3D" id="1.10.3720.10">
    <property type="entry name" value="MetI-like"/>
    <property type="match status" value="1"/>
</dbReference>
<dbReference type="PROSITE" id="PS50928">
    <property type="entry name" value="ABC_TM1"/>
    <property type="match status" value="1"/>
</dbReference>
<keyword evidence="4 7" id="KW-0812">Transmembrane</keyword>
<dbReference type="Proteomes" id="UP000315677">
    <property type="component" value="Unassembled WGS sequence"/>
</dbReference>
<gene>
    <name evidence="10" type="ORF">FB558_8450</name>
</gene>
<feature type="transmembrane region" description="Helical" evidence="7">
    <location>
        <begin position="143"/>
        <end position="170"/>
    </location>
</feature>
<dbReference type="SUPFAM" id="SSF161098">
    <property type="entry name" value="MetI-like"/>
    <property type="match status" value="1"/>
</dbReference>
<dbReference type="InterPro" id="IPR050366">
    <property type="entry name" value="BP-dependent_transpt_permease"/>
</dbReference>
<comment type="subcellular location">
    <subcellularLocation>
        <location evidence="1 7">Cell membrane</location>
        <topology evidence="1 7">Multi-pass membrane protein</topology>
    </subcellularLocation>
</comment>
<keyword evidence="2 7" id="KW-0813">Transport</keyword>
<sequence length="297" mass="30512">MTATIETPDPAAGAGPAAGPARPGLLRRSLRRPASALAAGYLGLLVLAAVAAPLLAPHDPNLQDLANRFAGPSAEHLLSTDEFGRDVASRLVHAARVSLAAPLISLAVAIALGVPTGLLAGLRRGPFDAVANRISDTLLAIPAIVLALAIVAVLGPSLTNAMVAIGIVFAPQLFRVIRGAALVVAEETYIASAAAIGCRTSRIVFRHVLPNIRAPLLVQVTLLMGFALLVEASLSFLGLGVQPPEASWGSMLKAAYDNQFEAPYAVLPPGIALMCTVLAFNVLGDSIRDAVAGGRTR</sequence>
<keyword evidence="5 7" id="KW-1133">Transmembrane helix</keyword>
<comment type="caution">
    <text evidence="10">The sequence shown here is derived from an EMBL/GenBank/DDBJ whole genome shotgun (WGS) entry which is preliminary data.</text>
</comment>
<comment type="similarity">
    <text evidence="7">Belongs to the binding-protein-dependent transport system permease family.</text>
</comment>
<dbReference type="PANTHER" id="PTHR43386:SF25">
    <property type="entry name" value="PEPTIDE ABC TRANSPORTER PERMEASE PROTEIN"/>
    <property type="match status" value="1"/>
</dbReference>
<evidence type="ECO:0000259" key="9">
    <source>
        <dbReference type="PROSITE" id="PS50928"/>
    </source>
</evidence>
<feature type="transmembrane region" description="Helical" evidence="7">
    <location>
        <begin position="36"/>
        <end position="56"/>
    </location>
</feature>
<accession>A0A543CXX6</accession>
<evidence type="ECO:0000256" key="3">
    <source>
        <dbReference type="ARBA" id="ARBA00022475"/>
    </source>
</evidence>
<evidence type="ECO:0000313" key="10">
    <source>
        <dbReference type="EMBL" id="TQM01931.1"/>
    </source>
</evidence>
<feature type="transmembrane region" description="Helical" evidence="7">
    <location>
        <begin position="99"/>
        <end position="122"/>
    </location>
</feature>
<protein>
    <submittedName>
        <fullName evidence="10">Peptide/nickel transport system permease protein</fullName>
    </submittedName>
</protein>
<dbReference type="Pfam" id="PF00528">
    <property type="entry name" value="BPD_transp_1"/>
    <property type="match status" value="1"/>
</dbReference>
<evidence type="ECO:0000256" key="2">
    <source>
        <dbReference type="ARBA" id="ARBA00022448"/>
    </source>
</evidence>
<feature type="region of interest" description="Disordered" evidence="8">
    <location>
        <begin position="1"/>
        <end position="24"/>
    </location>
</feature>
<feature type="transmembrane region" description="Helical" evidence="7">
    <location>
        <begin position="176"/>
        <end position="196"/>
    </location>
</feature>
<dbReference type="GO" id="GO:0055085">
    <property type="term" value="P:transmembrane transport"/>
    <property type="evidence" value="ECO:0007669"/>
    <property type="project" value="InterPro"/>
</dbReference>
<dbReference type="Pfam" id="PF12911">
    <property type="entry name" value="OppC_N"/>
    <property type="match status" value="1"/>
</dbReference>
<reference evidence="10 11" key="1">
    <citation type="submission" date="2019-06" db="EMBL/GenBank/DDBJ databases">
        <title>Sequencing the genomes of 1000 actinobacteria strains.</title>
        <authorList>
            <person name="Klenk H.-P."/>
        </authorList>
    </citation>
    <scope>NUCLEOTIDE SEQUENCE [LARGE SCALE GENOMIC DNA]</scope>
    <source>
        <strain evidence="10 11">DSM 45301</strain>
    </source>
</reference>
<dbReference type="CDD" id="cd06261">
    <property type="entry name" value="TM_PBP2"/>
    <property type="match status" value="1"/>
</dbReference>
<evidence type="ECO:0000256" key="5">
    <source>
        <dbReference type="ARBA" id="ARBA00022989"/>
    </source>
</evidence>
<name>A0A543CXX6_9PSEU</name>
<evidence type="ECO:0000256" key="7">
    <source>
        <dbReference type="RuleBase" id="RU363032"/>
    </source>
</evidence>
<keyword evidence="3" id="KW-1003">Cell membrane</keyword>
<dbReference type="GO" id="GO:0005886">
    <property type="term" value="C:plasma membrane"/>
    <property type="evidence" value="ECO:0007669"/>
    <property type="project" value="UniProtKB-SubCell"/>
</dbReference>
<organism evidence="10 11">
    <name type="scientific">Pseudonocardia kunmingensis</name>
    <dbReference type="NCBI Taxonomy" id="630975"/>
    <lineage>
        <taxon>Bacteria</taxon>
        <taxon>Bacillati</taxon>
        <taxon>Actinomycetota</taxon>
        <taxon>Actinomycetes</taxon>
        <taxon>Pseudonocardiales</taxon>
        <taxon>Pseudonocardiaceae</taxon>
        <taxon>Pseudonocardia</taxon>
    </lineage>
</organism>
<dbReference type="AlphaFoldDB" id="A0A543CXX6"/>
<keyword evidence="6 7" id="KW-0472">Membrane</keyword>
<evidence type="ECO:0000256" key="6">
    <source>
        <dbReference type="ARBA" id="ARBA00023136"/>
    </source>
</evidence>